<gene>
    <name evidence="1" type="ORF">OG814_01920</name>
</gene>
<dbReference type="EMBL" id="CP108188">
    <property type="protein sequence ID" value="WTR68100.1"/>
    <property type="molecule type" value="Genomic_DNA"/>
</dbReference>
<evidence type="ECO:0000313" key="1">
    <source>
        <dbReference type="EMBL" id="WTR68100.1"/>
    </source>
</evidence>
<keyword evidence="2" id="KW-1185">Reference proteome</keyword>
<sequence length="261" mass="28577">MDTYAEPAEPERTRYDAIASGPPIRKLFRDVVADRLPDRRPPQAVMLFDAGADPCWDDRGFLADFFNEILHQDTCQPATAEGLVLLAALAGDDRIPARHRFQAVQLLFMAATVAERHLADTWPATPQHADPDSEARARDAVRALAPDLLSRWSAECPAVRLALAGLAVVFPTDRTLPALTPRLGTFTHQHPRGTDIGDHVRFVLVLAAQDESRILTATEQLTDAYWTGTARGAPTRARSLHLLAQMLTGVGTGLARPRALQ</sequence>
<dbReference type="RefSeq" id="WP_398168987.1">
    <property type="nucleotide sequence ID" value="NZ_CP108188.1"/>
</dbReference>
<name>A0ABZ1L0Q3_9ACTN</name>
<organism evidence="1 2">
    <name type="scientific">Streptomyces zaomyceticus</name>
    <dbReference type="NCBI Taxonomy" id="68286"/>
    <lineage>
        <taxon>Bacteria</taxon>
        <taxon>Bacillati</taxon>
        <taxon>Actinomycetota</taxon>
        <taxon>Actinomycetes</taxon>
        <taxon>Kitasatosporales</taxon>
        <taxon>Streptomycetaceae</taxon>
        <taxon>Streptomyces</taxon>
    </lineage>
</organism>
<proteinExistence type="predicted"/>
<protein>
    <submittedName>
        <fullName evidence="1">Uncharacterized protein</fullName>
    </submittedName>
</protein>
<reference evidence="1 2" key="1">
    <citation type="submission" date="2022-10" db="EMBL/GenBank/DDBJ databases">
        <title>The complete genomes of actinobacterial strains from the NBC collection.</title>
        <authorList>
            <person name="Joergensen T.S."/>
            <person name="Alvarez Arevalo M."/>
            <person name="Sterndorff E.B."/>
            <person name="Faurdal D."/>
            <person name="Vuksanovic O."/>
            <person name="Mourched A.-S."/>
            <person name="Charusanti P."/>
            <person name="Shaw S."/>
            <person name="Blin K."/>
            <person name="Weber T."/>
        </authorList>
    </citation>
    <scope>NUCLEOTIDE SEQUENCE [LARGE SCALE GENOMIC DNA]</scope>
    <source>
        <strain evidence="1 2">NBC_00123</strain>
    </source>
</reference>
<evidence type="ECO:0000313" key="2">
    <source>
        <dbReference type="Proteomes" id="UP001622594"/>
    </source>
</evidence>
<dbReference type="Proteomes" id="UP001622594">
    <property type="component" value="Chromosome"/>
</dbReference>
<accession>A0ABZ1L0Q3</accession>